<protein>
    <submittedName>
        <fullName evidence="1">Uncharacterized protein</fullName>
    </submittedName>
</protein>
<dbReference type="EMBL" id="JACIEJ010000020">
    <property type="protein sequence ID" value="MBB3988359.1"/>
    <property type="molecule type" value="Genomic_DNA"/>
</dbReference>
<dbReference type="Proteomes" id="UP000541426">
    <property type="component" value="Unassembled WGS sequence"/>
</dbReference>
<proteinExistence type="predicted"/>
<evidence type="ECO:0000313" key="2">
    <source>
        <dbReference type="Proteomes" id="UP000541426"/>
    </source>
</evidence>
<keyword evidence="2" id="KW-1185">Reference proteome</keyword>
<reference evidence="1 2" key="1">
    <citation type="submission" date="2020-08" db="EMBL/GenBank/DDBJ databases">
        <title>Genomic Encyclopedia of Type Strains, Phase IV (KMG-IV): sequencing the most valuable type-strain genomes for metagenomic binning, comparative biology and taxonomic classification.</title>
        <authorList>
            <person name="Goeker M."/>
        </authorList>
    </citation>
    <scope>NUCLEOTIDE SEQUENCE [LARGE SCALE GENOMIC DNA]</scope>
    <source>
        <strain evidence="1 2">DSM 102235</strain>
    </source>
</reference>
<evidence type="ECO:0000313" key="1">
    <source>
        <dbReference type="EMBL" id="MBB3988359.1"/>
    </source>
</evidence>
<comment type="caution">
    <text evidence="1">The sequence shown here is derived from an EMBL/GenBank/DDBJ whole genome shotgun (WGS) entry which is preliminary data.</text>
</comment>
<accession>A0A7W6DT62</accession>
<name>A0A7W6DT62_9RHOB</name>
<dbReference type="AlphaFoldDB" id="A0A7W6DT62"/>
<dbReference type="RefSeq" id="WP_183970127.1">
    <property type="nucleotide sequence ID" value="NZ_BAABBZ010000052.1"/>
</dbReference>
<gene>
    <name evidence="1" type="ORF">GGQ68_004716</name>
</gene>
<organism evidence="1 2">
    <name type="scientific">Sagittula marina</name>
    <dbReference type="NCBI Taxonomy" id="943940"/>
    <lineage>
        <taxon>Bacteria</taxon>
        <taxon>Pseudomonadati</taxon>
        <taxon>Pseudomonadota</taxon>
        <taxon>Alphaproteobacteria</taxon>
        <taxon>Rhodobacterales</taxon>
        <taxon>Roseobacteraceae</taxon>
        <taxon>Sagittula</taxon>
    </lineage>
</organism>
<sequence length="137" mass="14972">MTEGQTSAFIDHAVRQSGKSNDDIAHAMGFSRPNLVTMLRVGATRLPLDRIPDFAAATGADAYELLTLALAEYGGPGPQGLESLERKPIESNVNIRAPIEVCDRFKALCMQERRTQGQMLELLLTVWGAGQDVDETR</sequence>